<evidence type="ECO:0000256" key="3">
    <source>
        <dbReference type="ARBA" id="ARBA00022519"/>
    </source>
</evidence>
<evidence type="ECO:0000256" key="1">
    <source>
        <dbReference type="ARBA" id="ARBA00004429"/>
    </source>
</evidence>
<feature type="transmembrane region" description="Helical" evidence="7">
    <location>
        <begin position="175"/>
        <end position="198"/>
    </location>
</feature>
<dbReference type="PANTHER" id="PTHR33362:SF5">
    <property type="entry name" value="C4-DICARBOXYLATE TRAP TRANSPORTER LARGE PERMEASE PROTEIN DCTM"/>
    <property type="match status" value="1"/>
</dbReference>
<keyword evidence="10" id="KW-1185">Reference proteome</keyword>
<dbReference type="EMBL" id="CP141261">
    <property type="protein sequence ID" value="WRL65415.1"/>
    <property type="molecule type" value="Genomic_DNA"/>
</dbReference>
<evidence type="ECO:0000313" key="9">
    <source>
        <dbReference type="EMBL" id="WRL65415.1"/>
    </source>
</evidence>
<dbReference type="Proteomes" id="UP001324287">
    <property type="component" value="Chromosome"/>
</dbReference>
<feature type="transmembrane region" description="Helical" evidence="7">
    <location>
        <begin position="99"/>
        <end position="121"/>
    </location>
</feature>
<sequence>MTVGLLITLVVVLLLVLLAIRMPVALALALSGITGLYFLRGDAEYVTNQLGSIPFTQTNSFSLTIVPMFILMGVFAVRARIAEQVYAVARLASRRLPGGLAVATVMACAGFAAVSGSSIGTAATMSRLSVGEMRKAGYPASFAGATVAVAGTLGVLIPPSLFLVLYAIITRESVGAMLASGIIPGILSACAYIAYILVVARKNKEKWAALAQGERQSGFAADVQGDPQDVLELHGIAKREAQAATETLEPVEYMRMNADELRMRDLPLRGVVRVGILFLIVLGGLYSGLFTATESAAMGALTAAIMLVWEFRRDGVKAVTSNVVEALKETAGTTSMVFAIVVGSGILSAFFISARLPQMVTDWASGLGLNPYLTLGALLLLLVPSAWPLTHYRFSSSQCHSSTR</sequence>
<dbReference type="PANTHER" id="PTHR33362">
    <property type="entry name" value="SIALIC ACID TRAP TRANSPORTER PERMEASE PROTEIN SIAT-RELATED"/>
    <property type="match status" value="1"/>
</dbReference>
<proteinExistence type="predicted"/>
<feature type="transmembrane region" description="Helical" evidence="7">
    <location>
        <begin position="6"/>
        <end position="39"/>
    </location>
</feature>
<keyword evidence="6 7" id="KW-0472">Membrane</keyword>
<dbReference type="RefSeq" id="WP_324276737.1">
    <property type="nucleotide sequence ID" value="NZ_CP141261.1"/>
</dbReference>
<feature type="transmembrane region" description="Helical" evidence="7">
    <location>
        <begin position="331"/>
        <end position="352"/>
    </location>
</feature>
<reference evidence="9 10" key="1">
    <citation type="submission" date="2023-12" db="EMBL/GenBank/DDBJ databases">
        <title>Blastococcus brunescens sp. nov., an actonobacterium isolated from sandstone collected in sahara desert.</title>
        <authorList>
            <person name="Gtari M."/>
            <person name="Ghodhbane F."/>
        </authorList>
    </citation>
    <scope>NUCLEOTIDE SEQUENCE [LARGE SCALE GENOMIC DNA]</scope>
    <source>
        <strain evidence="9 10">BMG 8361</strain>
    </source>
</reference>
<feature type="transmembrane region" description="Helical" evidence="7">
    <location>
        <begin position="142"/>
        <end position="169"/>
    </location>
</feature>
<organism evidence="9 10">
    <name type="scientific">Blastococcus brunescens</name>
    <dbReference type="NCBI Taxonomy" id="1564165"/>
    <lineage>
        <taxon>Bacteria</taxon>
        <taxon>Bacillati</taxon>
        <taxon>Actinomycetota</taxon>
        <taxon>Actinomycetes</taxon>
        <taxon>Geodermatophilales</taxon>
        <taxon>Geodermatophilaceae</taxon>
        <taxon>Blastococcus</taxon>
    </lineage>
</organism>
<name>A0ABZ1B3N4_9ACTN</name>
<evidence type="ECO:0000313" key="10">
    <source>
        <dbReference type="Proteomes" id="UP001324287"/>
    </source>
</evidence>
<evidence type="ECO:0000256" key="4">
    <source>
        <dbReference type="ARBA" id="ARBA00022692"/>
    </source>
</evidence>
<evidence type="ECO:0000256" key="5">
    <source>
        <dbReference type="ARBA" id="ARBA00022989"/>
    </source>
</evidence>
<comment type="subcellular location">
    <subcellularLocation>
        <location evidence="1">Cell inner membrane</location>
        <topology evidence="1">Multi-pass membrane protein</topology>
    </subcellularLocation>
</comment>
<keyword evidence="5 7" id="KW-1133">Transmembrane helix</keyword>
<keyword evidence="4 7" id="KW-0812">Transmembrane</keyword>
<accession>A0ABZ1B3N4</accession>
<dbReference type="InterPro" id="IPR010656">
    <property type="entry name" value="DctM"/>
</dbReference>
<feature type="transmembrane region" description="Helical" evidence="7">
    <location>
        <begin position="60"/>
        <end position="79"/>
    </location>
</feature>
<gene>
    <name evidence="9" type="ORF">U6N30_07230</name>
</gene>
<evidence type="ECO:0000259" key="8">
    <source>
        <dbReference type="Pfam" id="PF06808"/>
    </source>
</evidence>
<evidence type="ECO:0000256" key="2">
    <source>
        <dbReference type="ARBA" id="ARBA00022475"/>
    </source>
</evidence>
<protein>
    <submittedName>
        <fullName evidence="9">TRAP transporter large permease subunit</fullName>
    </submittedName>
</protein>
<feature type="transmembrane region" description="Helical" evidence="7">
    <location>
        <begin position="372"/>
        <end position="390"/>
    </location>
</feature>
<dbReference type="InterPro" id="IPR004681">
    <property type="entry name" value="TRAP_DctM"/>
</dbReference>
<feature type="transmembrane region" description="Helical" evidence="7">
    <location>
        <begin position="270"/>
        <end position="289"/>
    </location>
</feature>
<keyword evidence="3" id="KW-0997">Cell inner membrane</keyword>
<dbReference type="Pfam" id="PF06808">
    <property type="entry name" value="DctM"/>
    <property type="match status" value="1"/>
</dbReference>
<evidence type="ECO:0000256" key="6">
    <source>
        <dbReference type="ARBA" id="ARBA00023136"/>
    </source>
</evidence>
<evidence type="ECO:0000256" key="7">
    <source>
        <dbReference type="SAM" id="Phobius"/>
    </source>
</evidence>
<keyword evidence="2" id="KW-1003">Cell membrane</keyword>
<feature type="domain" description="TRAP C4-dicarboxylate transport system permease DctM subunit" evidence="8">
    <location>
        <begin position="11"/>
        <end position="382"/>
    </location>
</feature>